<dbReference type="Proteomes" id="UP000027135">
    <property type="component" value="Unassembled WGS sequence"/>
</dbReference>
<name>A0A067RC86_ZOONE</name>
<feature type="chain" id="PRO_5001648099" evidence="2">
    <location>
        <begin position="23"/>
        <end position="456"/>
    </location>
</feature>
<proteinExistence type="predicted"/>
<dbReference type="eggNOG" id="ENOG502SED4">
    <property type="taxonomic scope" value="Eukaryota"/>
</dbReference>
<feature type="region of interest" description="Disordered" evidence="1">
    <location>
        <begin position="124"/>
        <end position="153"/>
    </location>
</feature>
<gene>
    <name evidence="3" type="ORF">L798_03153</name>
</gene>
<feature type="region of interest" description="Disordered" evidence="1">
    <location>
        <begin position="170"/>
        <end position="192"/>
    </location>
</feature>
<feature type="compositionally biased region" description="Basic and acidic residues" evidence="1">
    <location>
        <begin position="30"/>
        <end position="48"/>
    </location>
</feature>
<dbReference type="EMBL" id="KK852559">
    <property type="protein sequence ID" value="KDR21377.1"/>
    <property type="molecule type" value="Genomic_DNA"/>
</dbReference>
<evidence type="ECO:0000313" key="4">
    <source>
        <dbReference type="Proteomes" id="UP000027135"/>
    </source>
</evidence>
<evidence type="ECO:0000256" key="1">
    <source>
        <dbReference type="SAM" id="MobiDB-lite"/>
    </source>
</evidence>
<protein>
    <submittedName>
        <fullName evidence="3">Uncharacterized protein</fullName>
    </submittedName>
</protein>
<accession>A0A067RC86</accession>
<keyword evidence="2" id="KW-0732">Signal</keyword>
<evidence type="ECO:0000256" key="2">
    <source>
        <dbReference type="SAM" id="SignalP"/>
    </source>
</evidence>
<feature type="region of interest" description="Disordered" evidence="1">
    <location>
        <begin position="30"/>
        <end position="73"/>
    </location>
</feature>
<feature type="signal peptide" evidence="2">
    <location>
        <begin position="1"/>
        <end position="22"/>
    </location>
</feature>
<feature type="compositionally biased region" description="Polar residues" evidence="1">
    <location>
        <begin position="60"/>
        <end position="73"/>
    </location>
</feature>
<reference evidence="3 4" key="1">
    <citation type="journal article" date="2014" name="Nat. Commun.">
        <title>Molecular traces of alternative social organization in a termite genome.</title>
        <authorList>
            <person name="Terrapon N."/>
            <person name="Li C."/>
            <person name="Robertson H.M."/>
            <person name="Ji L."/>
            <person name="Meng X."/>
            <person name="Booth W."/>
            <person name="Chen Z."/>
            <person name="Childers C.P."/>
            <person name="Glastad K.M."/>
            <person name="Gokhale K."/>
            <person name="Gowin J."/>
            <person name="Gronenberg W."/>
            <person name="Hermansen R.A."/>
            <person name="Hu H."/>
            <person name="Hunt B.G."/>
            <person name="Huylmans A.K."/>
            <person name="Khalil S.M."/>
            <person name="Mitchell R.D."/>
            <person name="Munoz-Torres M.C."/>
            <person name="Mustard J.A."/>
            <person name="Pan H."/>
            <person name="Reese J.T."/>
            <person name="Scharf M.E."/>
            <person name="Sun F."/>
            <person name="Vogel H."/>
            <person name="Xiao J."/>
            <person name="Yang W."/>
            <person name="Yang Z."/>
            <person name="Yang Z."/>
            <person name="Zhou J."/>
            <person name="Zhu J."/>
            <person name="Brent C.S."/>
            <person name="Elsik C.G."/>
            <person name="Goodisman M.A."/>
            <person name="Liberles D.A."/>
            <person name="Roe R.M."/>
            <person name="Vargo E.L."/>
            <person name="Vilcinskas A."/>
            <person name="Wang J."/>
            <person name="Bornberg-Bauer E."/>
            <person name="Korb J."/>
            <person name="Zhang G."/>
            <person name="Liebig J."/>
        </authorList>
    </citation>
    <scope>NUCLEOTIDE SEQUENCE [LARGE SCALE GENOMIC DNA]</scope>
    <source>
        <tissue evidence="3">Whole organism</tissue>
    </source>
</reference>
<organism evidence="3 4">
    <name type="scientific">Zootermopsis nevadensis</name>
    <name type="common">Dampwood termite</name>
    <dbReference type="NCBI Taxonomy" id="136037"/>
    <lineage>
        <taxon>Eukaryota</taxon>
        <taxon>Metazoa</taxon>
        <taxon>Ecdysozoa</taxon>
        <taxon>Arthropoda</taxon>
        <taxon>Hexapoda</taxon>
        <taxon>Insecta</taxon>
        <taxon>Pterygota</taxon>
        <taxon>Neoptera</taxon>
        <taxon>Polyneoptera</taxon>
        <taxon>Dictyoptera</taxon>
        <taxon>Blattodea</taxon>
        <taxon>Blattoidea</taxon>
        <taxon>Termitoidae</taxon>
        <taxon>Termopsidae</taxon>
        <taxon>Zootermopsis</taxon>
    </lineage>
</organism>
<evidence type="ECO:0000313" key="3">
    <source>
        <dbReference type="EMBL" id="KDR21377.1"/>
    </source>
</evidence>
<dbReference type="InParanoid" id="A0A067RC86"/>
<dbReference type="AlphaFoldDB" id="A0A067RC86"/>
<keyword evidence="4" id="KW-1185">Reference proteome</keyword>
<sequence>MKVQLSVVFFVLSGLFATTVLSEEIEVTEKSLENGEEISSRNNDKISEENSETSASSNNKNVTTYKNNWSSAPQPEDIQRIITPVIITSPHADRKNNFSASPMLDAIYNPEYYQLNHEHYLKTAQKHNSHTSEHHYSPTEGDDGQKKHQYSQPLPPDLFLAQQYLKVQQLKEQERSNKQGFPKPALPEAKSNGYNFNSDSISYKPLKFDTDIPSILFTSDKGSSMTKDSGYDSKEVPFQYTLPTPMKGNTHPYPYQSPFFSGETDMEPPTTSSSSTAAKHYQAGSWIDGYKTGITYQEGEKTSMWKKVLNMLAAFIPLGLFLAALPPNILTINTTQPDLPGRLRSVDHEDSGKTNSMSFPILDLLDKYGIDSLDDPECENRIFCEMSRLGGEPSGNVVQKAFWHLAHDTPDKTADDMGMKELFKAVRTNACDIYRCKEQKQTTITAPTPILKEEKQ</sequence>
<dbReference type="OrthoDB" id="6372754at2759"/>